<keyword evidence="1" id="KW-1133">Transmembrane helix</keyword>
<dbReference type="EMBL" id="QXXA01000004">
    <property type="protein sequence ID" value="NBI05671.1"/>
    <property type="molecule type" value="Genomic_DNA"/>
</dbReference>
<gene>
    <name evidence="2" type="ORF">D3Z33_02230</name>
</gene>
<evidence type="ECO:0008006" key="4">
    <source>
        <dbReference type="Google" id="ProtNLM"/>
    </source>
</evidence>
<keyword evidence="1" id="KW-0812">Transmembrane</keyword>
<dbReference type="Pfam" id="PF07454">
    <property type="entry name" value="SpoIIP"/>
    <property type="match status" value="1"/>
</dbReference>
<dbReference type="NCBIfam" id="TIGR02867">
    <property type="entry name" value="spore_II_P"/>
    <property type="match status" value="1"/>
</dbReference>
<evidence type="ECO:0000313" key="2">
    <source>
        <dbReference type="EMBL" id="NBI05671.1"/>
    </source>
</evidence>
<proteinExistence type="predicted"/>
<comment type="caution">
    <text evidence="2">The sequence shown here is derived from an EMBL/GenBank/DDBJ whole genome shotgun (WGS) entry which is preliminary data.</text>
</comment>
<keyword evidence="1" id="KW-0472">Membrane</keyword>
<dbReference type="InterPro" id="IPR010897">
    <property type="entry name" value="Spore_II_P"/>
</dbReference>
<evidence type="ECO:0000313" key="3">
    <source>
        <dbReference type="Proteomes" id="UP000467132"/>
    </source>
</evidence>
<dbReference type="OrthoDB" id="1633470at2"/>
<sequence>MKVYYVKDRSIIYIVAAIVCLSIIFTGIRIIDKFETEEKVEKTVEVVELNVFTDLISNSNTFFGNVYKNKYDKESFLINIKSKLIGKLNIDKNLIKTQLPAIINMAEEPQLSSRGSKKDLDENEETFHQIQGDTDYEALGDISFIGEEEVIEVGNLGISKEKALEKIKNIDKPKSISVAKNKPYIMIYHTHATEAYLPNHDGGFRSRDKNYNMIKIGDIITEKLIEKGHPVKHIETTHDYPSYNASYSRARSTIEKELKGEKNLRVLIDIHRDGVSPGASYYDRIKKESVVQIDGKKVGTFKFVVGNDTPNKDKVLQFANYIKSVSDMMYPGLCLKPIIKPYGKFNQYLSDYSLLMEVGSNVNTLEETERTADYVSEILDVALKGMVN</sequence>
<dbReference type="AlphaFoldDB" id="A0A845QTW9"/>
<protein>
    <recommendedName>
        <fullName evidence="4">Stage II sporulation protein P</fullName>
    </recommendedName>
</protein>
<reference evidence="2 3" key="1">
    <citation type="submission" date="2018-08" db="EMBL/GenBank/DDBJ databases">
        <title>Murine metabolic-syndrome-specific gut microbial biobank.</title>
        <authorList>
            <person name="Liu C."/>
        </authorList>
    </citation>
    <scope>NUCLEOTIDE SEQUENCE [LARGE SCALE GENOMIC DNA]</scope>
    <source>
        <strain evidence="2 3">583</strain>
    </source>
</reference>
<dbReference type="RefSeq" id="WP_160196169.1">
    <property type="nucleotide sequence ID" value="NZ_QXXA01000004.1"/>
</dbReference>
<evidence type="ECO:0000256" key="1">
    <source>
        <dbReference type="SAM" id="Phobius"/>
    </source>
</evidence>
<organism evidence="2 3">
    <name type="scientific">Senegalia massiliensis</name>
    <dbReference type="NCBI Taxonomy" id="1720316"/>
    <lineage>
        <taxon>Bacteria</taxon>
        <taxon>Bacillati</taxon>
        <taxon>Bacillota</taxon>
        <taxon>Clostridia</taxon>
        <taxon>Eubacteriales</taxon>
        <taxon>Clostridiaceae</taxon>
        <taxon>Senegalia</taxon>
    </lineage>
</organism>
<name>A0A845QTW9_9CLOT</name>
<dbReference type="Proteomes" id="UP000467132">
    <property type="component" value="Unassembled WGS sequence"/>
</dbReference>
<keyword evidence="3" id="KW-1185">Reference proteome</keyword>
<accession>A0A845QTW9</accession>
<feature type="transmembrane region" description="Helical" evidence="1">
    <location>
        <begin position="12"/>
        <end position="31"/>
    </location>
</feature>